<dbReference type="InterPro" id="IPR000361">
    <property type="entry name" value="ATAP_core_dom"/>
</dbReference>
<protein>
    <recommendedName>
        <fullName evidence="4">Fe/S biogenesis protein NfuA</fullName>
    </recommendedName>
</protein>
<dbReference type="Pfam" id="PF01106">
    <property type="entry name" value="NifU"/>
    <property type="match status" value="1"/>
</dbReference>
<name>A0A7V5VEU6_CALAY</name>
<dbReference type="InterPro" id="IPR034904">
    <property type="entry name" value="FSCA_dom_sf"/>
</dbReference>
<dbReference type="Gene3D" id="2.60.300.12">
    <property type="entry name" value="HesB-like domain"/>
    <property type="match status" value="1"/>
</dbReference>
<dbReference type="InterPro" id="IPR035903">
    <property type="entry name" value="HesB-like_dom_sf"/>
</dbReference>
<dbReference type="GO" id="GO:0005506">
    <property type="term" value="F:iron ion binding"/>
    <property type="evidence" value="ECO:0007669"/>
    <property type="project" value="InterPro"/>
</dbReference>
<feature type="domain" description="Core" evidence="2">
    <location>
        <begin position="2"/>
        <end position="97"/>
    </location>
</feature>
<evidence type="ECO:0000259" key="2">
    <source>
        <dbReference type="Pfam" id="PF01521"/>
    </source>
</evidence>
<dbReference type="PANTHER" id="PTHR11178:SF51">
    <property type="entry name" value="FE_S BIOGENESIS PROTEIN NFUA"/>
    <property type="match status" value="1"/>
</dbReference>
<proteinExistence type="predicted"/>
<dbReference type="EMBL" id="DRLI01000204">
    <property type="protein sequence ID" value="HHM02422.1"/>
    <property type="molecule type" value="Genomic_DNA"/>
</dbReference>
<dbReference type="SUPFAM" id="SSF89360">
    <property type="entry name" value="HesB-like domain"/>
    <property type="match status" value="1"/>
</dbReference>
<gene>
    <name evidence="3" type="ORF">ENJ15_05360</name>
</gene>
<dbReference type="SUPFAM" id="SSF117916">
    <property type="entry name" value="Fe-S cluster assembly (FSCA) domain-like"/>
    <property type="match status" value="1"/>
</dbReference>
<evidence type="ECO:0000313" key="3">
    <source>
        <dbReference type="EMBL" id="HHM02422.1"/>
    </source>
</evidence>
<reference evidence="3" key="1">
    <citation type="journal article" date="2020" name="mSystems">
        <title>Genome- and Community-Level Interaction Insights into Carbon Utilization and Element Cycling Functions of Hydrothermarchaeota in Hydrothermal Sediment.</title>
        <authorList>
            <person name="Zhou Z."/>
            <person name="Liu Y."/>
            <person name="Xu W."/>
            <person name="Pan J."/>
            <person name="Luo Z.H."/>
            <person name="Li M."/>
        </authorList>
    </citation>
    <scope>NUCLEOTIDE SEQUENCE [LARGE SCALE GENOMIC DNA]</scope>
    <source>
        <strain evidence="3">HyVt-460</strain>
    </source>
</reference>
<dbReference type="Gene3D" id="3.30.300.130">
    <property type="entry name" value="Fe-S cluster assembly (FSCA)"/>
    <property type="match status" value="1"/>
</dbReference>
<accession>A0A7V5VEU6</accession>
<dbReference type="Pfam" id="PF01521">
    <property type="entry name" value="Fe-S_biosyn"/>
    <property type="match status" value="1"/>
</dbReference>
<dbReference type="InterPro" id="IPR001075">
    <property type="entry name" value="NIF_FeS_clus_asmbl_NifU_C"/>
</dbReference>
<feature type="domain" description="NIF system FeS cluster assembly NifU C-terminal" evidence="1">
    <location>
        <begin position="112"/>
        <end position="176"/>
    </location>
</feature>
<dbReference type="PANTHER" id="PTHR11178">
    <property type="entry name" value="IRON-SULFUR CLUSTER SCAFFOLD PROTEIN NFU-RELATED"/>
    <property type="match status" value="1"/>
</dbReference>
<dbReference type="AlphaFoldDB" id="A0A7V5VEU6"/>
<dbReference type="GO" id="GO:0051536">
    <property type="term" value="F:iron-sulfur cluster binding"/>
    <property type="evidence" value="ECO:0007669"/>
    <property type="project" value="InterPro"/>
</dbReference>
<evidence type="ECO:0008006" key="4">
    <source>
        <dbReference type="Google" id="ProtNLM"/>
    </source>
</evidence>
<organism evidence="3">
    <name type="scientific">Caldithrix abyssi</name>
    <dbReference type="NCBI Taxonomy" id="187145"/>
    <lineage>
        <taxon>Bacteria</taxon>
        <taxon>Pseudomonadati</taxon>
        <taxon>Calditrichota</taxon>
        <taxon>Calditrichia</taxon>
        <taxon>Calditrichales</taxon>
        <taxon>Calditrichaceae</taxon>
        <taxon>Caldithrix</taxon>
    </lineage>
</organism>
<comment type="caution">
    <text evidence="3">The sequence shown here is derived from an EMBL/GenBank/DDBJ whole genome shotgun (WGS) entry which is preliminary data.</text>
</comment>
<sequence>MLTLTETAVKKIESILSEMTDGITSIRLTADSDSPFHIEYGIQPIFNDDISRDDHCMEMDNFSIYISKKEFPLLENVILDYKENDEEEGFSFSSQKRDNDTFEGTFAQKVLHVVNTRINPAIAQHGGVISIVDIRGYDVYVEMGGNCQGCSLSFITLKNGVINGLKEAIPEIGEVIDATDHNAGETPFYS</sequence>
<evidence type="ECO:0000259" key="1">
    <source>
        <dbReference type="Pfam" id="PF01106"/>
    </source>
</evidence>
<dbReference type="Proteomes" id="UP000885771">
    <property type="component" value="Unassembled WGS sequence"/>
</dbReference>
<dbReference type="GO" id="GO:0016226">
    <property type="term" value="P:iron-sulfur cluster assembly"/>
    <property type="evidence" value="ECO:0007669"/>
    <property type="project" value="InterPro"/>
</dbReference>